<dbReference type="Gene3D" id="1.10.287.110">
    <property type="entry name" value="DnaJ domain"/>
    <property type="match status" value="1"/>
</dbReference>
<keyword evidence="2" id="KW-0472">Membrane</keyword>
<dbReference type="SUPFAM" id="SSF46565">
    <property type="entry name" value="Chaperone J-domain"/>
    <property type="match status" value="1"/>
</dbReference>
<dbReference type="InterPro" id="IPR036092">
    <property type="entry name" value="Papo_T_antigensf"/>
</dbReference>
<evidence type="ECO:0000256" key="2">
    <source>
        <dbReference type="SAM" id="Phobius"/>
    </source>
</evidence>
<evidence type="ECO:0000259" key="3">
    <source>
        <dbReference type="PROSITE" id="PS50076"/>
    </source>
</evidence>
<keyword evidence="5" id="KW-1185">Reference proteome</keyword>
<feature type="domain" description="J" evidence="3">
    <location>
        <begin position="12"/>
        <end position="87"/>
    </location>
</feature>
<feature type="transmembrane region" description="Helical" evidence="2">
    <location>
        <begin position="136"/>
        <end position="154"/>
    </location>
</feature>
<sequence length="183" mass="21193">MEKVLEKSDKEMLIELLGIPRYAYGNFPIMKTAYKRASKIYHPDKGGSSEKMMLLNSLWQKFQEGLIEVRDSEVCQVSFSDCYDSSLLKCCSPKVFHELFLRSPQCLLKGPTSCSCITSCLYNQHRQIKLCGKKRCLTWGNCFCFSCFILWFGLRETWKTFEIWKHVIAQMPAALLQLSPSLF</sequence>
<dbReference type="Proteomes" id="UP000145802">
    <property type="component" value="Segment"/>
</dbReference>
<dbReference type="InterPro" id="IPR036869">
    <property type="entry name" value="J_dom_sf"/>
</dbReference>
<dbReference type="InterPro" id="IPR001623">
    <property type="entry name" value="DnaJ_domain"/>
</dbReference>
<keyword evidence="1" id="KW-0244">Early protein</keyword>
<organism evidence="4 5">
    <name type="scientific">New Jersey polyomavirus-2013</name>
    <dbReference type="NCBI Taxonomy" id="1497391"/>
    <lineage>
        <taxon>Viruses</taxon>
        <taxon>Monodnaviria</taxon>
        <taxon>Shotokuvirae</taxon>
        <taxon>Cossaviricota</taxon>
        <taxon>Papovaviricetes</taxon>
        <taxon>Sepolyvirales</taxon>
        <taxon>Polyomaviridae</taxon>
        <taxon>Alphapolyomavirus</taxon>
        <taxon>Alphapolyomavirus terdecihominis</taxon>
    </lineage>
</organism>
<dbReference type="InterPro" id="IPR003354">
    <property type="entry name" value="Papo_T_antigen"/>
</dbReference>
<evidence type="ECO:0000313" key="5">
    <source>
        <dbReference type="Proteomes" id="UP000145802"/>
    </source>
</evidence>
<dbReference type="SUPFAM" id="SSF161240">
    <property type="entry name" value="T-antigen specific domain-like"/>
    <property type="match status" value="1"/>
</dbReference>
<name>A0A024B5E8_9POLY</name>
<protein>
    <submittedName>
        <fullName evidence="4">Small T antigen</fullName>
    </submittedName>
</protein>
<dbReference type="SMART" id="SM00271">
    <property type="entry name" value="DnaJ"/>
    <property type="match status" value="1"/>
</dbReference>
<proteinExistence type="predicted"/>
<evidence type="ECO:0000256" key="1">
    <source>
        <dbReference type="ARBA" id="ARBA00022518"/>
    </source>
</evidence>
<dbReference type="Pfam" id="PF02380">
    <property type="entry name" value="Papo_T_antigen"/>
    <property type="match status" value="1"/>
</dbReference>
<dbReference type="CDD" id="cd06257">
    <property type="entry name" value="DnaJ"/>
    <property type="match status" value="1"/>
</dbReference>
<dbReference type="EMBL" id="KF954417">
    <property type="protein sequence ID" value="AHZ11648.1"/>
    <property type="molecule type" value="Genomic_DNA"/>
</dbReference>
<dbReference type="OrthoDB" id="14669at10239"/>
<dbReference type="GeneID" id="19394661"/>
<dbReference type="PROSITE" id="PS50076">
    <property type="entry name" value="DNAJ_2"/>
    <property type="match status" value="1"/>
</dbReference>
<keyword evidence="2" id="KW-1133">Transmembrane helix</keyword>
<reference evidence="4 5" key="1">
    <citation type="journal article" date="2014" name="J. Infect. Dis.">
        <title>Identification of a novel polyomavirus in a pancreatic transplant recipient with retinal blindness and vasculitic myopathy.</title>
        <authorList>
            <person name="Mishra N."/>
            <person name="Pereira M."/>
            <person name="Rhodes R.H."/>
            <person name="An P."/>
            <person name="Pipas J.M."/>
            <person name="Jain K."/>
            <person name="Kapoor A."/>
            <person name="Briese T."/>
            <person name="Faust P.L."/>
            <person name="Lipkin W.I."/>
        </authorList>
    </citation>
    <scope>NUCLEOTIDE SEQUENCE [LARGE SCALE GENOMIC DNA]</scope>
    <source>
        <strain evidence="4">NJ-PyV-2013</strain>
    </source>
</reference>
<dbReference type="Gene3D" id="1.20.120.1860">
    <property type="entry name" value="Small t-antigen, unique domain"/>
    <property type="match status" value="1"/>
</dbReference>
<dbReference type="RefSeq" id="YP_009030023.1">
    <property type="nucleotide sequence ID" value="NC_024118.1"/>
</dbReference>
<evidence type="ECO:0000313" key="4">
    <source>
        <dbReference type="EMBL" id="AHZ11648.1"/>
    </source>
</evidence>
<dbReference type="KEGG" id="vg:19394661"/>
<accession>A0A024B5E8</accession>
<keyword evidence="2" id="KW-0812">Transmembrane</keyword>